<keyword evidence="4 5" id="KW-0472">Membrane</keyword>
<protein>
    <submittedName>
        <fullName evidence="7">SIGLEC family-like protein 1 isoform X2</fullName>
    </submittedName>
</protein>
<evidence type="ECO:0000313" key="7">
    <source>
        <dbReference type="RefSeq" id="XP_072824742.1"/>
    </source>
</evidence>
<proteinExistence type="predicted"/>
<accession>A0ABM5DV26</accession>
<dbReference type="InterPro" id="IPR036179">
    <property type="entry name" value="Ig-like_dom_sf"/>
</dbReference>
<dbReference type="PANTHER" id="PTHR12035:SF113">
    <property type="entry name" value="RIKEN CDNA 4931406B18 GENE"/>
    <property type="match status" value="1"/>
</dbReference>
<keyword evidence="6" id="KW-1185">Reference proteome</keyword>
<evidence type="ECO:0000256" key="5">
    <source>
        <dbReference type="SAM" id="Phobius"/>
    </source>
</evidence>
<reference evidence="7" key="1">
    <citation type="submission" date="2025-08" db="UniProtKB">
        <authorList>
            <consortium name="RefSeq"/>
        </authorList>
    </citation>
    <scope>IDENTIFICATION</scope>
</reference>
<gene>
    <name evidence="7" type="primary">LOC140698363</name>
</gene>
<name>A0ABM5DV26_VICPA</name>
<evidence type="ECO:0000256" key="3">
    <source>
        <dbReference type="ARBA" id="ARBA00022989"/>
    </source>
</evidence>
<dbReference type="PANTHER" id="PTHR12035">
    <property type="entry name" value="SIALIC ACID BINDING IMMUNOGLOBULIN-LIKE LECTIN"/>
    <property type="match status" value="1"/>
</dbReference>
<organism evidence="6 7">
    <name type="scientific">Vicugna pacos</name>
    <name type="common">Alpaca</name>
    <name type="synonym">Lama pacos</name>
    <dbReference type="NCBI Taxonomy" id="30538"/>
    <lineage>
        <taxon>Eukaryota</taxon>
        <taxon>Metazoa</taxon>
        <taxon>Chordata</taxon>
        <taxon>Craniata</taxon>
        <taxon>Vertebrata</taxon>
        <taxon>Euteleostomi</taxon>
        <taxon>Mammalia</taxon>
        <taxon>Eutheria</taxon>
        <taxon>Laurasiatheria</taxon>
        <taxon>Artiodactyla</taxon>
        <taxon>Tylopoda</taxon>
        <taxon>Camelidae</taxon>
        <taxon>Vicugna</taxon>
    </lineage>
</organism>
<dbReference type="Proteomes" id="UP001652581">
    <property type="component" value="Chromosome 9"/>
</dbReference>
<dbReference type="SUPFAM" id="SSF48726">
    <property type="entry name" value="Immunoglobulin"/>
    <property type="match status" value="1"/>
</dbReference>
<evidence type="ECO:0000256" key="4">
    <source>
        <dbReference type="ARBA" id="ARBA00023136"/>
    </source>
</evidence>
<comment type="subcellular location">
    <subcellularLocation>
        <location evidence="1">Membrane</location>
        <topology evidence="1">Single-pass membrane protein</topology>
    </subcellularLocation>
</comment>
<dbReference type="Gene3D" id="2.60.40.10">
    <property type="entry name" value="Immunoglobulins"/>
    <property type="match status" value="1"/>
</dbReference>
<dbReference type="RefSeq" id="XP_072824742.1">
    <property type="nucleotide sequence ID" value="XM_072968641.1"/>
</dbReference>
<evidence type="ECO:0000256" key="2">
    <source>
        <dbReference type="ARBA" id="ARBA00022692"/>
    </source>
</evidence>
<feature type="transmembrane region" description="Helical" evidence="5">
    <location>
        <begin position="154"/>
        <end position="176"/>
    </location>
</feature>
<sequence>MAPAAPPPARGPRLTRKPQDHSAALGCHLSFSLANVTRSSTVKLQVVSPARLLHSSCSLEKTLQCSCSFHGIPTPSVRWLMGGVPVGVNGPDSGLQVTSSITAPWANSTISLTGEPEIVTRLRCEGKNQHGIHASSIFLIPDKNSISSVFVKGLIQGIVYGAIASALLFLLLVLLAKPKPALLEEPETPMEYKAETSLVSVEV</sequence>
<dbReference type="InterPro" id="IPR051036">
    <property type="entry name" value="SIGLEC"/>
</dbReference>
<keyword evidence="2 5" id="KW-0812">Transmembrane</keyword>
<dbReference type="InterPro" id="IPR013783">
    <property type="entry name" value="Ig-like_fold"/>
</dbReference>
<keyword evidence="3 5" id="KW-1133">Transmembrane helix</keyword>
<dbReference type="GeneID" id="140698363"/>
<evidence type="ECO:0000256" key="1">
    <source>
        <dbReference type="ARBA" id="ARBA00004167"/>
    </source>
</evidence>
<evidence type="ECO:0000313" key="6">
    <source>
        <dbReference type="Proteomes" id="UP001652581"/>
    </source>
</evidence>